<feature type="transmembrane region" description="Helical" evidence="8">
    <location>
        <begin position="256"/>
        <end position="274"/>
    </location>
</feature>
<evidence type="ECO:0000256" key="5">
    <source>
        <dbReference type="ARBA" id="ARBA00023136"/>
    </source>
</evidence>
<dbReference type="RefSeq" id="XP_049307973.1">
    <property type="nucleotide sequence ID" value="XM_049452016.1"/>
</dbReference>
<evidence type="ECO:0000256" key="1">
    <source>
        <dbReference type="ARBA" id="ARBA00004651"/>
    </source>
</evidence>
<name>A0ABM3JFI0_BACDO</name>
<organism evidence="10 11">
    <name type="scientific">Bactrocera dorsalis</name>
    <name type="common">Oriental fruit fly</name>
    <name type="synonym">Dacus dorsalis</name>
    <dbReference type="NCBI Taxonomy" id="27457"/>
    <lineage>
        <taxon>Eukaryota</taxon>
        <taxon>Metazoa</taxon>
        <taxon>Ecdysozoa</taxon>
        <taxon>Arthropoda</taxon>
        <taxon>Hexapoda</taxon>
        <taxon>Insecta</taxon>
        <taxon>Pterygota</taxon>
        <taxon>Neoptera</taxon>
        <taxon>Endopterygota</taxon>
        <taxon>Diptera</taxon>
        <taxon>Brachycera</taxon>
        <taxon>Muscomorpha</taxon>
        <taxon>Tephritoidea</taxon>
        <taxon>Tephritidae</taxon>
        <taxon>Bactrocera</taxon>
        <taxon>Bactrocera</taxon>
    </lineage>
</organism>
<dbReference type="Proteomes" id="UP001652620">
    <property type="component" value="Chromosome 3"/>
</dbReference>
<feature type="transmembrane region" description="Helical" evidence="8">
    <location>
        <begin position="113"/>
        <end position="133"/>
    </location>
</feature>
<protein>
    <recommendedName>
        <fullName evidence="8">Gustatory receptor</fullName>
    </recommendedName>
</protein>
<comment type="subcellular location">
    <subcellularLocation>
        <location evidence="1 8">Cell membrane</location>
        <topology evidence="1 8">Multi-pass membrane protein</topology>
    </subcellularLocation>
</comment>
<dbReference type="GeneID" id="115066029"/>
<keyword evidence="7 8" id="KW-0807">Transducer</keyword>
<feature type="signal peptide" evidence="9">
    <location>
        <begin position="1"/>
        <end position="17"/>
    </location>
</feature>
<evidence type="ECO:0000256" key="6">
    <source>
        <dbReference type="ARBA" id="ARBA00023170"/>
    </source>
</evidence>
<keyword evidence="3 8" id="KW-0812">Transmembrane</keyword>
<keyword evidence="6 8" id="KW-0675">Receptor</keyword>
<feature type="transmembrane region" description="Helical" evidence="8">
    <location>
        <begin position="218"/>
        <end position="244"/>
    </location>
</feature>
<keyword evidence="2 8" id="KW-1003">Cell membrane</keyword>
<comment type="function">
    <text evidence="8">Gustatory receptor which mediates acceptance or avoidance behavior, depending on its substrates.</text>
</comment>
<keyword evidence="4 8" id="KW-1133">Transmembrane helix</keyword>
<accession>A0ABM3JFI0</accession>
<feature type="transmembrane region" description="Helical" evidence="8">
    <location>
        <begin position="78"/>
        <end position="101"/>
    </location>
</feature>
<proteinExistence type="inferred from homology"/>
<evidence type="ECO:0000313" key="10">
    <source>
        <dbReference type="Proteomes" id="UP001652620"/>
    </source>
</evidence>
<keyword evidence="9" id="KW-0732">Signal</keyword>
<evidence type="ECO:0000256" key="4">
    <source>
        <dbReference type="ARBA" id="ARBA00022989"/>
    </source>
</evidence>
<evidence type="ECO:0000256" key="3">
    <source>
        <dbReference type="ARBA" id="ARBA00022692"/>
    </source>
</evidence>
<evidence type="ECO:0000256" key="7">
    <source>
        <dbReference type="ARBA" id="ARBA00023224"/>
    </source>
</evidence>
<keyword evidence="5 8" id="KW-0472">Membrane</keyword>
<evidence type="ECO:0000256" key="2">
    <source>
        <dbReference type="ARBA" id="ARBA00022475"/>
    </source>
</evidence>
<dbReference type="PANTHER" id="PTHR21143:SF123">
    <property type="entry name" value="GUSTATORY RECEPTOR FOR SUGAR TASTE 43A-RELATED"/>
    <property type="match status" value="1"/>
</dbReference>
<evidence type="ECO:0000313" key="11">
    <source>
        <dbReference type="RefSeq" id="XP_049307973.1"/>
    </source>
</evidence>
<sequence length="353" mass="40738">MHLLLLIMYRKISSVSSSTLQVVTAMDVGMVALTCIAGIGCGLCSVKPTQQLNMRLRKLDESLHLFLNLENDRFVPRMLAIVTPTLFGAIISFDYFVWIQVVPKHVLAATLNWYIPFYGIYLVLIGSHILYANNALGLARRFRHLNKILKQHFLLDEKHCSKMKTWVNNLSSDEETPPHHEFNRLRNHHCKPTVELLRLLVDNYESLYKCVEIFSNTFGFAVLCNLISCMLHIVITAHFLIIAFREFSITIRTYCQMMWLMLHIFRLLLVVEACHKATVESKETIQIVSEIKRTTVELSLSAEFQKFWKHLHIYDVRISVLGICDINRTILTAFSSGIATYLFIVLQFQNTRG</sequence>
<dbReference type="PANTHER" id="PTHR21143">
    <property type="entry name" value="INVERTEBRATE GUSTATORY RECEPTOR"/>
    <property type="match status" value="1"/>
</dbReference>
<dbReference type="InterPro" id="IPR013604">
    <property type="entry name" value="7TM_chemorcpt"/>
</dbReference>
<keyword evidence="10" id="KW-1185">Reference proteome</keyword>
<evidence type="ECO:0000256" key="9">
    <source>
        <dbReference type="SAM" id="SignalP"/>
    </source>
</evidence>
<comment type="caution">
    <text evidence="8">Lacks conserved residue(s) required for the propagation of feature annotation.</text>
</comment>
<feature type="chain" id="PRO_5045861303" description="Gustatory receptor" evidence="9">
    <location>
        <begin position="18"/>
        <end position="353"/>
    </location>
</feature>
<evidence type="ECO:0000256" key="8">
    <source>
        <dbReference type="RuleBase" id="RU363108"/>
    </source>
</evidence>
<feature type="transmembrane region" description="Helical" evidence="8">
    <location>
        <begin position="20"/>
        <end position="46"/>
    </location>
</feature>
<dbReference type="Pfam" id="PF08395">
    <property type="entry name" value="7tm_7"/>
    <property type="match status" value="1"/>
</dbReference>
<reference evidence="11" key="1">
    <citation type="submission" date="2025-08" db="UniProtKB">
        <authorList>
            <consortium name="RefSeq"/>
        </authorList>
    </citation>
    <scope>IDENTIFICATION</scope>
    <source>
        <tissue evidence="11">Adult</tissue>
    </source>
</reference>
<gene>
    <name evidence="11" type="primary">LOC115066029</name>
</gene>
<comment type="similarity">
    <text evidence="8">Belongs to the insect chemoreceptor superfamily. Gustatory receptor (GR) family.</text>
</comment>